<organism evidence="1 2">
    <name type="scientific">Legionella qingyii</name>
    <dbReference type="NCBI Taxonomy" id="2184757"/>
    <lineage>
        <taxon>Bacteria</taxon>
        <taxon>Pseudomonadati</taxon>
        <taxon>Pseudomonadota</taxon>
        <taxon>Gammaproteobacteria</taxon>
        <taxon>Legionellales</taxon>
        <taxon>Legionellaceae</taxon>
        <taxon>Legionella</taxon>
    </lineage>
</organism>
<sequence>MGVTLSHDGREKVYFSTARGESGVMDKIGLSQTTGGFTVLIELKVHIVFVITRFIVGETRH</sequence>
<reference evidence="1 2" key="1">
    <citation type="submission" date="2018-05" db="EMBL/GenBank/DDBJ databases">
        <title>Legionella qingyii sp.nov., whole genome shotgun sequence.</title>
        <authorList>
            <person name="Wu H."/>
            <person name="Zhu Q."/>
            <person name="Hu C."/>
        </authorList>
    </citation>
    <scope>NUCLEOTIDE SEQUENCE [LARGE SCALE GENOMIC DNA]</scope>
    <source>
        <strain evidence="1 2">HEB18</strain>
    </source>
</reference>
<dbReference type="EMBL" id="QHJG01000032">
    <property type="protein sequence ID" value="PWY54527.1"/>
    <property type="molecule type" value="Genomic_DNA"/>
</dbReference>
<dbReference type="Proteomes" id="UP000247152">
    <property type="component" value="Unassembled WGS sequence"/>
</dbReference>
<evidence type="ECO:0000313" key="2">
    <source>
        <dbReference type="Proteomes" id="UP000247152"/>
    </source>
</evidence>
<protein>
    <submittedName>
        <fullName evidence="1">Uncharacterized protein</fullName>
    </submittedName>
</protein>
<proteinExistence type="predicted"/>
<comment type="caution">
    <text evidence="1">The sequence shown here is derived from an EMBL/GenBank/DDBJ whole genome shotgun (WGS) entry which is preliminary data.</text>
</comment>
<name>A0A317U147_9GAMM</name>
<gene>
    <name evidence="1" type="ORF">DGG96_16710</name>
</gene>
<evidence type="ECO:0000313" key="1">
    <source>
        <dbReference type="EMBL" id="PWY54527.1"/>
    </source>
</evidence>
<accession>A0A317U147</accession>
<dbReference type="AlphaFoldDB" id="A0A317U147"/>